<dbReference type="EMBL" id="QXML01000011">
    <property type="protein sequence ID" value="RIW12917.1"/>
    <property type="molecule type" value="Genomic_DNA"/>
</dbReference>
<evidence type="ECO:0000313" key="1">
    <source>
        <dbReference type="EMBL" id="RIW12917.1"/>
    </source>
</evidence>
<accession>A0A418PMW8</accession>
<reference evidence="1 2" key="1">
    <citation type="submission" date="2018-09" db="EMBL/GenBank/DDBJ databases">
        <authorList>
            <person name="Wang X."/>
            <person name="Du Z."/>
        </authorList>
    </citation>
    <scope>NUCLEOTIDE SEQUENCE [LARGE SCALE GENOMIC DNA]</scope>
    <source>
        <strain evidence="1 2">N3</strain>
    </source>
</reference>
<proteinExistence type="predicted"/>
<evidence type="ECO:0000313" key="2">
    <source>
        <dbReference type="Proteomes" id="UP000283522"/>
    </source>
</evidence>
<comment type="caution">
    <text evidence="1">The sequence shown here is derived from an EMBL/GenBank/DDBJ whole genome shotgun (WGS) entry which is preliminary data.</text>
</comment>
<gene>
    <name evidence="1" type="ORF">D0X99_17625</name>
</gene>
<dbReference type="AlphaFoldDB" id="A0A418PMW8"/>
<protein>
    <submittedName>
        <fullName evidence="1">Uncharacterized protein</fullName>
    </submittedName>
</protein>
<dbReference type="Proteomes" id="UP000283522">
    <property type="component" value="Unassembled WGS sequence"/>
</dbReference>
<organism evidence="1 2">
    <name type="scientific">Algoriphagus lacus</name>
    <dbReference type="NCBI Taxonomy" id="2056311"/>
    <lineage>
        <taxon>Bacteria</taxon>
        <taxon>Pseudomonadati</taxon>
        <taxon>Bacteroidota</taxon>
        <taxon>Cytophagia</taxon>
        <taxon>Cytophagales</taxon>
        <taxon>Cyclobacteriaceae</taxon>
        <taxon>Algoriphagus</taxon>
    </lineage>
</organism>
<sequence>MAFLVKYLFYDNPDHDNDGDQNYSNDDKFHELCFHVKLGPSANSFFLFENFPEIGPLISKFACFSNLYHP</sequence>
<name>A0A418PMW8_9BACT</name>
<keyword evidence="2" id="KW-1185">Reference proteome</keyword>